<dbReference type="PANTHER" id="PTHR47698:SF2">
    <property type="entry name" value="FATTY-ACID-BINDING PROTEIN 3, CHLOROPLASTIC"/>
    <property type="match status" value="1"/>
</dbReference>
<comment type="caution">
    <text evidence="3">The sequence shown here is derived from an EMBL/GenBank/DDBJ whole genome shotgun (WGS) entry which is preliminary data.</text>
</comment>
<organism evidence="3 4">
    <name type="scientific">Actinidia rufa</name>
    <dbReference type="NCBI Taxonomy" id="165716"/>
    <lineage>
        <taxon>Eukaryota</taxon>
        <taxon>Viridiplantae</taxon>
        <taxon>Streptophyta</taxon>
        <taxon>Embryophyta</taxon>
        <taxon>Tracheophyta</taxon>
        <taxon>Spermatophyta</taxon>
        <taxon>Magnoliopsida</taxon>
        <taxon>eudicotyledons</taxon>
        <taxon>Gunneridae</taxon>
        <taxon>Pentapetalae</taxon>
        <taxon>asterids</taxon>
        <taxon>Ericales</taxon>
        <taxon>Actinidiaceae</taxon>
        <taxon>Actinidia</taxon>
    </lineage>
</organism>
<evidence type="ECO:0000256" key="1">
    <source>
        <dbReference type="RuleBase" id="RU361158"/>
    </source>
</evidence>
<keyword evidence="4" id="KW-1185">Reference proteome</keyword>
<gene>
    <name evidence="3" type="ORF">Acr_17g0006200</name>
</gene>
<name>A0A7J0G2R0_9ERIC</name>
<protein>
    <recommendedName>
        <fullName evidence="1">Chalcone-flavonone isomerase family protein</fullName>
    </recommendedName>
</protein>
<dbReference type="Proteomes" id="UP000585474">
    <property type="component" value="Unassembled WGS sequence"/>
</dbReference>
<dbReference type="Pfam" id="PF02431">
    <property type="entry name" value="Chalcone"/>
    <property type="match status" value="1"/>
</dbReference>
<dbReference type="InterPro" id="IPR016087">
    <property type="entry name" value="Chalcone_isomerase"/>
</dbReference>
<reference evidence="3 4" key="1">
    <citation type="submission" date="2019-07" db="EMBL/GenBank/DDBJ databases">
        <title>De Novo Assembly of kiwifruit Actinidia rufa.</title>
        <authorList>
            <person name="Sugita-Konishi S."/>
            <person name="Sato K."/>
            <person name="Mori E."/>
            <person name="Abe Y."/>
            <person name="Kisaki G."/>
            <person name="Hamano K."/>
            <person name="Suezawa K."/>
            <person name="Otani M."/>
            <person name="Fukuda T."/>
            <person name="Manabe T."/>
            <person name="Gomi K."/>
            <person name="Tabuchi M."/>
            <person name="Akimitsu K."/>
            <person name="Kataoka I."/>
        </authorList>
    </citation>
    <scope>NUCLEOTIDE SEQUENCE [LARGE SCALE GENOMIC DNA]</scope>
    <source>
        <strain evidence="4">cv. Fuchu</strain>
    </source>
</reference>
<accession>A0A7J0G2R0</accession>
<evidence type="ECO:0000313" key="4">
    <source>
        <dbReference type="Proteomes" id="UP000585474"/>
    </source>
</evidence>
<dbReference type="SUPFAM" id="SSF54626">
    <property type="entry name" value="Chalcone isomerase"/>
    <property type="match status" value="1"/>
</dbReference>
<dbReference type="PANTHER" id="PTHR47698">
    <property type="entry name" value="FATTY-ACID-BINDING PROTEIN 3, CHLOROPLASTIC"/>
    <property type="match status" value="1"/>
</dbReference>
<dbReference type="OrthoDB" id="18193at2759"/>
<dbReference type="GO" id="GO:0016872">
    <property type="term" value="F:intramolecular lyase activity"/>
    <property type="evidence" value="ECO:0007669"/>
    <property type="project" value="InterPro"/>
</dbReference>
<evidence type="ECO:0000259" key="2">
    <source>
        <dbReference type="Pfam" id="PF02431"/>
    </source>
</evidence>
<dbReference type="InterPro" id="IPR016088">
    <property type="entry name" value="Chalcone_isomerase_3-sand"/>
</dbReference>
<sequence length="218" mass="24113">MITTQATYGTLHYLLPDGYYSNHLVRLKTIQILNLDKTYQDNTYRHFCHDLTSFPSVMAVVGSPEYMEEPSTKVKFQRVLSLSGCSSPLSLLGTAPLEKSLHIVLVRDVDGKTFWDAFDDAISPRIKSPTPADESALSTFRSIFQGRPFKKGTSIFLTWLDPTKMLVSVSSDGLRSAVDTKIESMNVTLSLFDVFFGSDPVSPSLKSSVANGLATMLK</sequence>
<feature type="domain" description="Chalcone isomerase" evidence="2">
    <location>
        <begin position="94"/>
        <end position="214"/>
    </location>
</feature>
<dbReference type="GO" id="GO:0006631">
    <property type="term" value="P:fatty acid metabolic process"/>
    <property type="evidence" value="ECO:0007669"/>
    <property type="project" value="TreeGrafter"/>
</dbReference>
<comment type="similarity">
    <text evidence="1">Belongs to the chalcone isomerase family.</text>
</comment>
<keyword evidence="3" id="KW-0413">Isomerase</keyword>
<evidence type="ECO:0000313" key="3">
    <source>
        <dbReference type="EMBL" id="GFZ05048.1"/>
    </source>
</evidence>
<dbReference type="Gene3D" id="3.50.70.10">
    <property type="match status" value="1"/>
</dbReference>
<dbReference type="GO" id="GO:0009570">
    <property type="term" value="C:chloroplast stroma"/>
    <property type="evidence" value="ECO:0007669"/>
    <property type="project" value="TreeGrafter"/>
</dbReference>
<dbReference type="AlphaFoldDB" id="A0A7J0G2R0"/>
<dbReference type="InterPro" id="IPR036298">
    <property type="entry name" value="Chalcone_isomerase_sf"/>
</dbReference>
<proteinExistence type="inferred from homology"/>
<dbReference type="EMBL" id="BJWL01000017">
    <property type="protein sequence ID" value="GFZ05048.1"/>
    <property type="molecule type" value="Genomic_DNA"/>
</dbReference>
<dbReference type="GO" id="GO:0005504">
    <property type="term" value="F:fatty acid binding"/>
    <property type="evidence" value="ECO:0007669"/>
    <property type="project" value="TreeGrafter"/>
</dbReference>